<gene>
    <name evidence="1" type="ORF">LMG22037_06038</name>
</gene>
<dbReference type="Proteomes" id="UP000494249">
    <property type="component" value="Unassembled WGS sequence"/>
</dbReference>
<proteinExistence type="predicted"/>
<dbReference type="AlphaFoldDB" id="A0A6J5CIK2"/>
<accession>A0A6J5CIK2</accession>
<dbReference type="EMBL" id="CADIKB010000052">
    <property type="protein sequence ID" value="CAB3736267.1"/>
    <property type="molecule type" value="Genomic_DNA"/>
</dbReference>
<organism evidence="1 2">
    <name type="scientific">Paraburkholderia phenoliruptrix</name>
    <dbReference type="NCBI Taxonomy" id="252970"/>
    <lineage>
        <taxon>Bacteria</taxon>
        <taxon>Pseudomonadati</taxon>
        <taxon>Pseudomonadota</taxon>
        <taxon>Betaproteobacteria</taxon>
        <taxon>Burkholderiales</taxon>
        <taxon>Burkholderiaceae</taxon>
        <taxon>Paraburkholderia</taxon>
    </lineage>
</organism>
<reference evidence="1 2" key="1">
    <citation type="submission" date="2020-04" db="EMBL/GenBank/DDBJ databases">
        <authorList>
            <person name="De Canck E."/>
        </authorList>
    </citation>
    <scope>NUCLEOTIDE SEQUENCE [LARGE SCALE GENOMIC DNA]</scope>
    <source>
        <strain evidence="1 2">LMG 22037</strain>
    </source>
</reference>
<sequence>METSIRAVATTSITEGERLRYIASRPPLSGIKKAPAIPIAGAFSCPLSQTAIGAVSGS</sequence>
<name>A0A6J5CIK2_9BURK</name>
<protein>
    <submittedName>
        <fullName evidence="1">Uncharacterized protein</fullName>
    </submittedName>
</protein>
<evidence type="ECO:0000313" key="1">
    <source>
        <dbReference type="EMBL" id="CAB3736267.1"/>
    </source>
</evidence>
<evidence type="ECO:0000313" key="2">
    <source>
        <dbReference type="Proteomes" id="UP000494249"/>
    </source>
</evidence>